<evidence type="ECO:0008006" key="8">
    <source>
        <dbReference type="Google" id="ProtNLM"/>
    </source>
</evidence>
<dbReference type="AlphaFoldDB" id="A0A6G1J903"/>
<comment type="similarity">
    <text evidence="4">Belongs to the class I-like SAM-binding methyltransferase superfamily.</text>
</comment>
<feature type="compositionally biased region" description="Basic and acidic residues" evidence="5">
    <location>
        <begin position="10"/>
        <end position="25"/>
    </location>
</feature>
<feature type="region of interest" description="Disordered" evidence="5">
    <location>
        <begin position="1"/>
        <end position="25"/>
    </location>
</feature>
<keyword evidence="7" id="KW-1185">Reference proteome</keyword>
<dbReference type="Gene3D" id="3.40.50.150">
    <property type="entry name" value="Vaccinia Virus protein VP39"/>
    <property type="match status" value="1"/>
</dbReference>
<evidence type="ECO:0000256" key="5">
    <source>
        <dbReference type="SAM" id="MobiDB-lite"/>
    </source>
</evidence>
<accession>A0A6G1J903</accession>
<keyword evidence="3" id="KW-0949">S-adenosyl-L-methionine</keyword>
<sequence>MAQPNPTADNTKEQDNPDPKAVKPEDMPWFLKEVQNLEPEARELFEKYCMIPSDDVLSHVKQFRDKAFKIRPYPCLARFTFLEVGLTLSPQYAEILQRVKDGDTFLDLGCCVGQDIRKLVFDGAPSENTYGSDREKAFMDIGYDLFLDKDTLKTTFIGADIFDAESDLKDLAGKIDIIHTAFFFHLWDLEGQTQAVRRVVQLFKDKVGSLLVGRQLGNIKGGTSEKGRFRHDAESFAQMWKKVGEEMGMEWKVDAWLGEEDLWAKTQKEGLGDVGWVPPGSRVLNFTVRRVA</sequence>
<evidence type="ECO:0000256" key="1">
    <source>
        <dbReference type="ARBA" id="ARBA00005179"/>
    </source>
</evidence>
<dbReference type="PANTHER" id="PTHR35897:SF1">
    <property type="entry name" value="METHYLTRANSFERASE AUSD"/>
    <property type="match status" value="1"/>
</dbReference>
<dbReference type="EMBL" id="MU005576">
    <property type="protein sequence ID" value="KAF2686996.1"/>
    <property type="molecule type" value="Genomic_DNA"/>
</dbReference>
<evidence type="ECO:0000256" key="2">
    <source>
        <dbReference type="ARBA" id="ARBA00022679"/>
    </source>
</evidence>
<organism evidence="6 7">
    <name type="scientific">Lentithecium fluviatile CBS 122367</name>
    <dbReference type="NCBI Taxonomy" id="1168545"/>
    <lineage>
        <taxon>Eukaryota</taxon>
        <taxon>Fungi</taxon>
        <taxon>Dikarya</taxon>
        <taxon>Ascomycota</taxon>
        <taxon>Pezizomycotina</taxon>
        <taxon>Dothideomycetes</taxon>
        <taxon>Pleosporomycetidae</taxon>
        <taxon>Pleosporales</taxon>
        <taxon>Massarineae</taxon>
        <taxon>Lentitheciaceae</taxon>
        <taxon>Lentithecium</taxon>
    </lineage>
</organism>
<dbReference type="InterPro" id="IPR051654">
    <property type="entry name" value="Meroterpenoid_MTases"/>
</dbReference>
<evidence type="ECO:0000256" key="3">
    <source>
        <dbReference type="ARBA" id="ARBA00022691"/>
    </source>
</evidence>
<comment type="pathway">
    <text evidence="1">Secondary metabolite biosynthesis.</text>
</comment>
<dbReference type="PANTHER" id="PTHR35897">
    <property type="entry name" value="METHYLTRANSFERASE AUSD"/>
    <property type="match status" value="1"/>
</dbReference>
<name>A0A6G1J903_9PLEO</name>
<evidence type="ECO:0000256" key="4">
    <source>
        <dbReference type="ARBA" id="ARBA00038314"/>
    </source>
</evidence>
<reference evidence="6" key="1">
    <citation type="journal article" date="2020" name="Stud. Mycol.">
        <title>101 Dothideomycetes genomes: a test case for predicting lifestyles and emergence of pathogens.</title>
        <authorList>
            <person name="Haridas S."/>
            <person name="Albert R."/>
            <person name="Binder M."/>
            <person name="Bloem J."/>
            <person name="Labutti K."/>
            <person name="Salamov A."/>
            <person name="Andreopoulos B."/>
            <person name="Baker S."/>
            <person name="Barry K."/>
            <person name="Bills G."/>
            <person name="Bluhm B."/>
            <person name="Cannon C."/>
            <person name="Castanera R."/>
            <person name="Culley D."/>
            <person name="Daum C."/>
            <person name="Ezra D."/>
            <person name="Gonzalez J."/>
            <person name="Henrissat B."/>
            <person name="Kuo A."/>
            <person name="Liang C."/>
            <person name="Lipzen A."/>
            <person name="Lutzoni F."/>
            <person name="Magnuson J."/>
            <person name="Mondo S."/>
            <person name="Nolan M."/>
            <person name="Ohm R."/>
            <person name="Pangilinan J."/>
            <person name="Park H.-J."/>
            <person name="Ramirez L."/>
            <person name="Alfaro M."/>
            <person name="Sun H."/>
            <person name="Tritt A."/>
            <person name="Yoshinaga Y."/>
            <person name="Zwiers L.-H."/>
            <person name="Turgeon B."/>
            <person name="Goodwin S."/>
            <person name="Spatafora J."/>
            <person name="Crous P."/>
            <person name="Grigoriev I."/>
        </authorList>
    </citation>
    <scope>NUCLEOTIDE SEQUENCE</scope>
    <source>
        <strain evidence="6">CBS 122367</strain>
    </source>
</reference>
<gene>
    <name evidence="6" type="ORF">K458DRAFT_363448</name>
</gene>
<protein>
    <recommendedName>
        <fullName evidence="8">Methyltransferase domain-containing protein</fullName>
    </recommendedName>
</protein>
<evidence type="ECO:0000313" key="7">
    <source>
        <dbReference type="Proteomes" id="UP000799291"/>
    </source>
</evidence>
<dbReference type="SUPFAM" id="SSF53335">
    <property type="entry name" value="S-adenosyl-L-methionine-dependent methyltransferases"/>
    <property type="match status" value="1"/>
</dbReference>
<dbReference type="Proteomes" id="UP000799291">
    <property type="component" value="Unassembled WGS sequence"/>
</dbReference>
<dbReference type="InterPro" id="IPR029063">
    <property type="entry name" value="SAM-dependent_MTases_sf"/>
</dbReference>
<proteinExistence type="inferred from homology"/>
<keyword evidence="2" id="KW-0808">Transferase</keyword>
<dbReference type="OrthoDB" id="2094832at2759"/>
<evidence type="ECO:0000313" key="6">
    <source>
        <dbReference type="EMBL" id="KAF2686996.1"/>
    </source>
</evidence>
<dbReference type="GO" id="GO:0016740">
    <property type="term" value="F:transferase activity"/>
    <property type="evidence" value="ECO:0007669"/>
    <property type="project" value="UniProtKB-KW"/>
</dbReference>